<keyword evidence="2" id="KW-1185">Reference proteome</keyword>
<dbReference type="HOGENOM" id="CLU_2634318_0_0_11"/>
<gene>
    <name evidence="1" type="ordered locus">MMAR_1383</name>
</gene>
<reference evidence="1 2" key="1">
    <citation type="journal article" date="2008" name="Genome Res.">
        <title>Insights from the complete genome sequence of Mycobacterium marinum on the evolution of Mycobacterium tuberculosis.</title>
        <authorList>
            <person name="Stinear T.P."/>
            <person name="Seemann T."/>
            <person name="Harrison P.F."/>
            <person name="Jenkin G.A."/>
            <person name="Davies J.K."/>
            <person name="Johnson P.D."/>
            <person name="Abdellah Z."/>
            <person name="Arrowsmith C."/>
            <person name="Chillingworth T."/>
            <person name="Churcher C."/>
            <person name="Clarke K."/>
            <person name="Cronin A."/>
            <person name="Davis P."/>
            <person name="Goodhead I."/>
            <person name="Holroyd N."/>
            <person name="Jagels K."/>
            <person name="Lord A."/>
            <person name="Moule S."/>
            <person name="Mungall K."/>
            <person name="Norbertczak H."/>
            <person name="Quail M.A."/>
            <person name="Rabbinowitsch E."/>
            <person name="Walker D."/>
            <person name="White B."/>
            <person name="Whitehead S."/>
            <person name="Small P.L."/>
            <person name="Brosch R."/>
            <person name="Ramakrishnan L."/>
            <person name="Fischbach M.A."/>
            <person name="Parkhill J."/>
            <person name="Cole S.T."/>
        </authorList>
    </citation>
    <scope>NUCLEOTIDE SEQUENCE [LARGE SCALE GENOMIC DNA]</scope>
    <source>
        <strain evidence="2">ATCC BAA-535 / M</strain>
    </source>
</reference>
<dbReference type="AlphaFoldDB" id="B2HFJ7"/>
<proteinExistence type="predicted"/>
<organism evidence="1 2">
    <name type="scientific">Mycobacterium marinum (strain ATCC BAA-535 / M)</name>
    <dbReference type="NCBI Taxonomy" id="216594"/>
    <lineage>
        <taxon>Bacteria</taxon>
        <taxon>Bacillati</taxon>
        <taxon>Actinomycetota</taxon>
        <taxon>Actinomycetes</taxon>
        <taxon>Mycobacteriales</taxon>
        <taxon>Mycobacteriaceae</taxon>
        <taxon>Mycobacterium</taxon>
        <taxon>Mycobacterium ulcerans group</taxon>
    </lineage>
</organism>
<sequence length="87" mass="9900">MARSEKRMGVMAMQDRCDAPQVHPSEIRIGDTIGTMDDEHLPFLVKLISEPQRSPQRWTFFGSDERGLQHVSTCGEDQLVHRYGKAS</sequence>
<dbReference type="EMBL" id="CP000854">
    <property type="protein sequence ID" value="ACC39842.1"/>
    <property type="molecule type" value="Genomic_DNA"/>
</dbReference>
<name>B2HFJ7_MYCMM</name>
<dbReference type="Proteomes" id="UP000001190">
    <property type="component" value="Chromosome"/>
</dbReference>
<protein>
    <submittedName>
        <fullName evidence="1">Uncharacterized protein</fullName>
    </submittedName>
</protein>
<dbReference type="eggNOG" id="ENOG5031S35">
    <property type="taxonomic scope" value="Bacteria"/>
</dbReference>
<dbReference type="KEGG" id="mmi:MMAR_1383"/>
<dbReference type="STRING" id="216594.MMAR_1383"/>
<accession>B2HFJ7</accession>
<evidence type="ECO:0000313" key="1">
    <source>
        <dbReference type="EMBL" id="ACC39842.1"/>
    </source>
</evidence>
<evidence type="ECO:0000313" key="2">
    <source>
        <dbReference type="Proteomes" id="UP000001190"/>
    </source>
</evidence>